<gene>
    <name evidence="4" type="ORF">ALC62_15374</name>
</gene>
<dbReference type="STRING" id="456900.A0A151I7S6"/>
<keyword evidence="2" id="KW-0479">Metal-binding</keyword>
<dbReference type="InterPro" id="IPR027806">
    <property type="entry name" value="HARBI1_dom"/>
</dbReference>
<name>A0A151I7S6_9HYME</name>
<dbReference type="Proteomes" id="UP000078542">
    <property type="component" value="Unassembled WGS sequence"/>
</dbReference>
<sequence>MAVTDHLYRFTLVDIGAYGGNSDGGIFNDSQIGFNLTNEQLNLPKETNNLPGSNMKTFSYFVADDAFRLSNRIIKPYAGKNLSDKQKICNYRFSRARRTVESAFGIFANKWRIFHTIVAASVCLHNYVLMEEQRSGHKYYSKEIITENDVSDINQVKGYN</sequence>
<organism evidence="4 5">
    <name type="scientific">Cyphomyrmex costatus</name>
    <dbReference type="NCBI Taxonomy" id="456900"/>
    <lineage>
        <taxon>Eukaryota</taxon>
        <taxon>Metazoa</taxon>
        <taxon>Ecdysozoa</taxon>
        <taxon>Arthropoda</taxon>
        <taxon>Hexapoda</taxon>
        <taxon>Insecta</taxon>
        <taxon>Pterygota</taxon>
        <taxon>Neoptera</taxon>
        <taxon>Endopterygota</taxon>
        <taxon>Hymenoptera</taxon>
        <taxon>Apocrita</taxon>
        <taxon>Aculeata</taxon>
        <taxon>Formicoidea</taxon>
        <taxon>Formicidae</taxon>
        <taxon>Myrmicinae</taxon>
        <taxon>Cyphomyrmex</taxon>
    </lineage>
</organism>
<dbReference type="EMBL" id="KQ978428">
    <property type="protein sequence ID" value="KYM94017.1"/>
    <property type="molecule type" value="Genomic_DNA"/>
</dbReference>
<proteinExistence type="predicted"/>
<evidence type="ECO:0000313" key="5">
    <source>
        <dbReference type="Proteomes" id="UP000078542"/>
    </source>
</evidence>
<accession>A0A151I7S6</accession>
<comment type="cofactor">
    <cofactor evidence="1">
        <name>a divalent metal cation</name>
        <dbReference type="ChEBI" id="CHEBI:60240"/>
    </cofactor>
</comment>
<dbReference type="AlphaFoldDB" id="A0A151I7S6"/>
<evidence type="ECO:0000313" key="4">
    <source>
        <dbReference type="EMBL" id="KYM94017.1"/>
    </source>
</evidence>
<evidence type="ECO:0000256" key="2">
    <source>
        <dbReference type="ARBA" id="ARBA00022723"/>
    </source>
</evidence>
<feature type="domain" description="DDE Tnp4" evidence="3">
    <location>
        <begin position="2"/>
        <end position="121"/>
    </location>
</feature>
<dbReference type="Pfam" id="PF13359">
    <property type="entry name" value="DDE_Tnp_4"/>
    <property type="match status" value="1"/>
</dbReference>
<evidence type="ECO:0000256" key="1">
    <source>
        <dbReference type="ARBA" id="ARBA00001968"/>
    </source>
</evidence>
<dbReference type="GO" id="GO:0046872">
    <property type="term" value="F:metal ion binding"/>
    <property type="evidence" value="ECO:0007669"/>
    <property type="project" value="UniProtKB-KW"/>
</dbReference>
<reference evidence="4 5" key="1">
    <citation type="submission" date="2016-03" db="EMBL/GenBank/DDBJ databases">
        <title>Cyphomyrmex costatus WGS genome.</title>
        <authorList>
            <person name="Nygaard S."/>
            <person name="Hu H."/>
            <person name="Boomsma J."/>
            <person name="Zhang G."/>
        </authorList>
    </citation>
    <scope>NUCLEOTIDE SEQUENCE [LARGE SCALE GENOMIC DNA]</scope>
    <source>
        <strain evidence="4">MS0001</strain>
        <tissue evidence="4">Whole body</tissue>
    </source>
</reference>
<protein>
    <recommendedName>
        <fullName evidence="3">DDE Tnp4 domain-containing protein</fullName>
    </recommendedName>
</protein>
<keyword evidence="5" id="KW-1185">Reference proteome</keyword>
<evidence type="ECO:0000259" key="3">
    <source>
        <dbReference type="Pfam" id="PF13359"/>
    </source>
</evidence>